<evidence type="ECO:0000259" key="11">
    <source>
        <dbReference type="PROSITE" id="PS50157"/>
    </source>
</evidence>
<gene>
    <name evidence="12" type="ORF">CCAM_LOCUS45050</name>
</gene>
<dbReference type="EMBL" id="OOIL02006874">
    <property type="protein sequence ID" value="VFR03275.1"/>
    <property type="molecule type" value="Genomic_DNA"/>
</dbReference>
<evidence type="ECO:0000256" key="2">
    <source>
        <dbReference type="ARBA" id="ARBA00022723"/>
    </source>
</evidence>
<organism evidence="12 13">
    <name type="scientific">Cuscuta campestris</name>
    <dbReference type="NCBI Taxonomy" id="132261"/>
    <lineage>
        <taxon>Eukaryota</taxon>
        <taxon>Viridiplantae</taxon>
        <taxon>Streptophyta</taxon>
        <taxon>Embryophyta</taxon>
        <taxon>Tracheophyta</taxon>
        <taxon>Spermatophyta</taxon>
        <taxon>Magnoliopsida</taxon>
        <taxon>eudicotyledons</taxon>
        <taxon>Gunneridae</taxon>
        <taxon>Pentapetalae</taxon>
        <taxon>asterids</taxon>
        <taxon>lamiids</taxon>
        <taxon>Solanales</taxon>
        <taxon>Convolvulaceae</taxon>
        <taxon>Cuscuteae</taxon>
        <taxon>Cuscuta</taxon>
        <taxon>Cuscuta subgen. Grammica</taxon>
        <taxon>Cuscuta sect. Cleistogrammica</taxon>
    </lineage>
</organism>
<feature type="compositionally biased region" description="Low complexity" evidence="10">
    <location>
        <begin position="166"/>
        <end position="178"/>
    </location>
</feature>
<keyword evidence="2" id="KW-0479">Metal-binding</keyword>
<keyword evidence="8" id="KW-0539">Nucleus</keyword>
<comment type="subcellular location">
    <subcellularLocation>
        <location evidence="1">Nucleus</location>
    </subcellularLocation>
</comment>
<keyword evidence="4 9" id="KW-0863">Zinc-finger</keyword>
<dbReference type="SUPFAM" id="SSF57667">
    <property type="entry name" value="beta-beta-alpha zinc fingers"/>
    <property type="match status" value="2"/>
</dbReference>
<evidence type="ECO:0000256" key="5">
    <source>
        <dbReference type="ARBA" id="ARBA00022833"/>
    </source>
</evidence>
<dbReference type="GO" id="GO:0008270">
    <property type="term" value="F:zinc ion binding"/>
    <property type="evidence" value="ECO:0007669"/>
    <property type="project" value="UniProtKB-KW"/>
</dbReference>
<dbReference type="Proteomes" id="UP000595140">
    <property type="component" value="Unassembled WGS sequence"/>
</dbReference>
<reference evidence="12 13" key="1">
    <citation type="submission" date="2018-04" db="EMBL/GenBank/DDBJ databases">
        <authorList>
            <person name="Vogel A."/>
        </authorList>
    </citation>
    <scope>NUCLEOTIDE SEQUENCE [LARGE SCALE GENOMIC DNA]</scope>
</reference>
<dbReference type="Gene3D" id="3.30.160.60">
    <property type="entry name" value="Classic Zinc Finger"/>
    <property type="match status" value="1"/>
</dbReference>
<feature type="domain" description="C2H2-type" evidence="11">
    <location>
        <begin position="56"/>
        <end position="83"/>
    </location>
</feature>
<keyword evidence="5" id="KW-0862">Zinc</keyword>
<evidence type="ECO:0000313" key="13">
    <source>
        <dbReference type="Proteomes" id="UP000595140"/>
    </source>
</evidence>
<dbReference type="InterPro" id="IPR013087">
    <property type="entry name" value="Znf_C2H2_type"/>
</dbReference>
<dbReference type="InterPro" id="IPR036236">
    <property type="entry name" value="Znf_C2H2_sf"/>
</dbReference>
<evidence type="ECO:0000256" key="10">
    <source>
        <dbReference type="SAM" id="MobiDB-lite"/>
    </source>
</evidence>
<evidence type="ECO:0000256" key="1">
    <source>
        <dbReference type="ARBA" id="ARBA00004123"/>
    </source>
</evidence>
<dbReference type="PANTHER" id="PTHR26374:SF471">
    <property type="entry name" value="OS03G0279700 PROTEIN"/>
    <property type="match status" value="1"/>
</dbReference>
<protein>
    <recommendedName>
        <fullName evidence="11">C2H2-type domain-containing protein</fullName>
    </recommendedName>
</protein>
<evidence type="ECO:0000256" key="3">
    <source>
        <dbReference type="ARBA" id="ARBA00022737"/>
    </source>
</evidence>
<dbReference type="PANTHER" id="PTHR26374">
    <property type="entry name" value="ZINC FINGER PROTEIN ZAT5"/>
    <property type="match status" value="1"/>
</dbReference>
<feature type="domain" description="C2H2-type" evidence="11">
    <location>
        <begin position="97"/>
        <end position="124"/>
    </location>
</feature>
<keyword evidence="3" id="KW-0677">Repeat</keyword>
<evidence type="ECO:0000256" key="7">
    <source>
        <dbReference type="ARBA" id="ARBA00023163"/>
    </source>
</evidence>
<evidence type="ECO:0000256" key="4">
    <source>
        <dbReference type="ARBA" id="ARBA00022771"/>
    </source>
</evidence>
<dbReference type="GO" id="GO:0005634">
    <property type="term" value="C:nucleus"/>
    <property type="evidence" value="ECO:0007669"/>
    <property type="project" value="UniProtKB-SubCell"/>
</dbReference>
<dbReference type="AlphaFoldDB" id="A0A484NTT7"/>
<dbReference type="PROSITE" id="PS00028">
    <property type="entry name" value="ZINC_FINGER_C2H2_1"/>
    <property type="match status" value="2"/>
</dbReference>
<keyword evidence="13" id="KW-1185">Reference proteome</keyword>
<dbReference type="OrthoDB" id="9411774at2759"/>
<evidence type="ECO:0000256" key="8">
    <source>
        <dbReference type="ARBA" id="ARBA00023242"/>
    </source>
</evidence>
<evidence type="ECO:0000256" key="9">
    <source>
        <dbReference type="PROSITE-ProRule" id="PRU00042"/>
    </source>
</evidence>
<dbReference type="PROSITE" id="PS50157">
    <property type="entry name" value="ZINC_FINGER_C2H2_2"/>
    <property type="match status" value="2"/>
</dbReference>
<evidence type="ECO:0000313" key="12">
    <source>
        <dbReference type="EMBL" id="VFR03275.1"/>
    </source>
</evidence>
<evidence type="ECO:0000256" key="6">
    <source>
        <dbReference type="ARBA" id="ARBA00023015"/>
    </source>
</evidence>
<feature type="region of interest" description="Disordered" evidence="10">
    <location>
        <begin position="110"/>
        <end position="182"/>
    </location>
</feature>
<dbReference type="Pfam" id="PF13912">
    <property type="entry name" value="zf-C2H2_6"/>
    <property type="match status" value="2"/>
</dbReference>
<dbReference type="SMART" id="SM00355">
    <property type="entry name" value="ZnF_C2H2"/>
    <property type="match status" value="2"/>
</dbReference>
<keyword evidence="6" id="KW-0805">Transcription regulation</keyword>
<sequence>MMVELKRNRSWRDGKAAAAAAAELESVESMAMANCMSILSRLDDNRIPVLAGDKEFECKTCRKRFHSFQALGGHRASHKKPRIYGDGAEDGRSKKLHLCSVCGMEFDKGQSLGGHMSKHRAKQPPPRQRQQQQQFLLLPAAAHNDDDVNNRSGDGSALTTKEQGEAESTSASAPAAAAGWDLNLTPMQNERLVTGLPDRLPRI</sequence>
<name>A0A484NTT7_9ASTE</name>
<accession>A0A484NTT7</accession>
<keyword evidence="7" id="KW-0804">Transcription</keyword>
<proteinExistence type="predicted"/>
<feature type="compositionally biased region" description="Polar residues" evidence="10">
    <location>
        <begin position="150"/>
        <end position="161"/>
    </location>
</feature>